<evidence type="ECO:0000256" key="6">
    <source>
        <dbReference type="ARBA" id="ARBA00022679"/>
    </source>
</evidence>
<keyword evidence="6" id="KW-0808">Transferase</keyword>
<evidence type="ECO:0000256" key="3">
    <source>
        <dbReference type="ARBA" id="ARBA00012438"/>
    </source>
</evidence>
<evidence type="ECO:0000256" key="17">
    <source>
        <dbReference type="ARBA" id="ARBA00070152"/>
    </source>
</evidence>
<dbReference type="Pfam" id="PF00512">
    <property type="entry name" value="HisKA"/>
    <property type="match status" value="1"/>
</dbReference>
<feature type="domain" description="PAC" evidence="24">
    <location>
        <begin position="452"/>
        <end position="504"/>
    </location>
</feature>
<keyword evidence="12" id="KW-0902">Two-component regulatory system</keyword>
<dbReference type="Pfam" id="PF01627">
    <property type="entry name" value="Hpt"/>
    <property type="match status" value="1"/>
</dbReference>
<dbReference type="InterPro" id="IPR003594">
    <property type="entry name" value="HATPase_dom"/>
</dbReference>
<dbReference type="SUPFAM" id="SSF55785">
    <property type="entry name" value="PYP-like sensor domain (PAS domain)"/>
    <property type="match status" value="2"/>
</dbReference>
<evidence type="ECO:0000256" key="4">
    <source>
        <dbReference type="ARBA" id="ARBA00022475"/>
    </source>
</evidence>
<dbReference type="Pfam" id="PF00072">
    <property type="entry name" value="Response_reg"/>
    <property type="match status" value="2"/>
</dbReference>
<dbReference type="InterPro" id="IPR036890">
    <property type="entry name" value="HATPase_C_sf"/>
</dbReference>
<feature type="modified residue" description="4-aspartylphosphate" evidence="19">
    <location>
        <position position="954"/>
    </location>
</feature>
<evidence type="ECO:0000256" key="9">
    <source>
        <dbReference type="ARBA" id="ARBA00022777"/>
    </source>
</evidence>
<evidence type="ECO:0000313" key="26">
    <source>
        <dbReference type="EMBL" id="QID18952.1"/>
    </source>
</evidence>
<dbReference type="FunFam" id="3.30.565.10:FF:000010">
    <property type="entry name" value="Sensor histidine kinase RcsC"/>
    <property type="match status" value="1"/>
</dbReference>
<dbReference type="InterPro" id="IPR003661">
    <property type="entry name" value="HisK_dim/P_dom"/>
</dbReference>
<comment type="catalytic activity">
    <reaction evidence="1">
        <text>ATP + protein L-histidine = ADP + protein N-phospho-L-histidine.</text>
        <dbReference type="EC" id="2.7.13.3"/>
    </reaction>
</comment>
<organism evidence="26 27">
    <name type="scientific">Nitrogeniibacter mangrovi</name>
    <dbReference type="NCBI Taxonomy" id="2016596"/>
    <lineage>
        <taxon>Bacteria</taxon>
        <taxon>Pseudomonadati</taxon>
        <taxon>Pseudomonadota</taxon>
        <taxon>Betaproteobacteria</taxon>
        <taxon>Rhodocyclales</taxon>
        <taxon>Zoogloeaceae</taxon>
        <taxon>Nitrogeniibacter</taxon>
    </lineage>
</organism>
<dbReference type="PRINTS" id="PR00344">
    <property type="entry name" value="BCTRLSENSOR"/>
</dbReference>
<comment type="subunit">
    <text evidence="15">At low DSF concentrations, interacts with RpfF.</text>
</comment>
<keyword evidence="8" id="KW-0547">Nucleotide-binding</keyword>
<dbReference type="InterPro" id="IPR013656">
    <property type="entry name" value="PAS_4"/>
</dbReference>
<reference evidence="26 27" key="1">
    <citation type="submission" date="2020-02" db="EMBL/GenBank/DDBJ databases">
        <title>Nitrogenibacter mangrovi gen. nov., sp. nov. isolated from mangrove sediment, a denitrifying betaproteobacterium.</title>
        <authorList>
            <person name="Liao H."/>
            <person name="Tian Y."/>
        </authorList>
    </citation>
    <scope>NUCLEOTIDE SEQUENCE [LARGE SCALE GENOMIC DNA]</scope>
    <source>
        <strain evidence="26 27">M9-3-2</strain>
    </source>
</reference>
<dbReference type="RefSeq" id="WP_173767106.1">
    <property type="nucleotide sequence ID" value="NZ_CP048836.1"/>
</dbReference>
<dbReference type="SMART" id="SM00448">
    <property type="entry name" value="REC"/>
    <property type="match status" value="2"/>
</dbReference>
<dbReference type="InterPro" id="IPR000014">
    <property type="entry name" value="PAS"/>
</dbReference>
<accession>A0A6C1B5G6</accession>
<dbReference type="InterPro" id="IPR004358">
    <property type="entry name" value="Sig_transdc_His_kin-like_C"/>
</dbReference>
<evidence type="ECO:0000256" key="11">
    <source>
        <dbReference type="ARBA" id="ARBA00022989"/>
    </source>
</evidence>
<evidence type="ECO:0000259" key="25">
    <source>
        <dbReference type="PROSITE" id="PS50894"/>
    </source>
</evidence>
<keyword evidence="11 20" id="KW-1133">Transmembrane helix</keyword>
<feature type="transmembrane region" description="Helical" evidence="20">
    <location>
        <begin position="17"/>
        <end position="40"/>
    </location>
</feature>
<dbReference type="Gene3D" id="3.30.565.10">
    <property type="entry name" value="Histidine kinase-like ATPase, C-terminal domain"/>
    <property type="match status" value="1"/>
</dbReference>
<dbReference type="Pfam" id="PF13426">
    <property type="entry name" value="PAS_9"/>
    <property type="match status" value="1"/>
</dbReference>
<dbReference type="InterPro" id="IPR000700">
    <property type="entry name" value="PAS-assoc_C"/>
</dbReference>
<dbReference type="GO" id="GO:0005886">
    <property type="term" value="C:plasma membrane"/>
    <property type="evidence" value="ECO:0007669"/>
    <property type="project" value="UniProtKB-SubCell"/>
</dbReference>
<dbReference type="PROSITE" id="PS50110">
    <property type="entry name" value="RESPONSE_REGULATORY"/>
    <property type="match status" value="2"/>
</dbReference>
<evidence type="ECO:0000259" key="22">
    <source>
        <dbReference type="PROSITE" id="PS50110"/>
    </source>
</evidence>
<dbReference type="InterPro" id="IPR035965">
    <property type="entry name" value="PAS-like_dom_sf"/>
</dbReference>
<dbReference type="PANTHER" id="PTHR45339:SF1">
    <property type="entry name" value="HYBRID SIGNAL TRANSDUCTION HISTIDINE KINASE J"/>
    <property type="match status" value="1"/>
</dbReference>
<evidence type="ECO:0000256" key="19">
    <source>
        <dbReference type="PROSITE-ProRule" id="PRU00169"/>
    </source>
</evidence>
<dbReference type="CDD" id="cd00156">
    <property type="entry name" value="REC"/>
    <property type="match status" value="1"/>
</dbReference>
<evidence type="ECO:0000259" key="24">
    <source>
        <dbReference type="PROSITE" id="PS50113"/>
    </source>
</evidence>
<dbReference type="FunFam" id="1.10.287.130:FF:000002">
    <property type="entry name" value="Two-component osmosensing histidine kinase"/>
    <property type="match status" value="1"/>
</dbReference>
<proteinExistence type="predicted"/>
<dbReference type="CDD" id="cd17546">
    <property type="entry name" value="REC_hyHK_CKI1_RcsC-like"/>
    <property type="match status" value="1"/>
</dbReference>
<evidence type="ECO:0000256" key="10">
    <source>
        <dbReference type="ARBA" id="ARBA00022840"/>
    </source>
</evidence>
<dbReference type="SMART" id="SM00387">
    <property type="entry name" value="HATPase_c"/>
    <property type="match status" value="1"/>
</dbReference>
<dbReference type="InterPro" id="IPR036641">
    <property type="entry name" value="HPT_dom_sf"/>
</dbReference>
<evidence type="ECO:0000256" key="7">
    <source>
        <dbReference type="ARBA" id="ARBA00022692"/>
    </source>
</evidence>
<dbReference type="SMART" id="SM00091">
    <property type="entry name" value="PAS"/>
    <property type="match status" value="2"/>
</dbReference>
<dbReference type="AlphaFoldDB" id="A0A6C1B5G6"/>
<feature type="domain" description="PAS" evidence="23">
    <location>
        <begin position="378"/>
        <end position="448"/>
    </location>
</feature>
<dbReference type="InterPro" id="IPR011006">
    <property type="entry name" value="CheY-like_superfamily"/>
</dbReference>
<dbReference type="Gene3D" id="3.40.50.2300">
    <property type="match status" value="2"/>
</dbReference>
<feature type="domain" description="PAS" evidence="23">
    <location>
        <begin position="249"/>
        <end position="320"/>
    </location>
</feature>
<name>A0A6C1B5G6_9RHOO</name>
<dbReference type="InterPro" id="IPR008207">
    <property type="entry name" value="Sig_transdc_His_kin_Hpt_dom"/>
</dbReference>
<dbReference type="InterPro" id="IPR036097">
    <property type="entry name" value="HisK_dim/P_sf"/>
</dbReference>
<dbReference type="InterPro" id="IPR005467">
    <property type="entry name" value="His_kinase_dom"/>
</dbReference>
<evidence type="ECO:0000256" key="5">
    <source>
        <dbReference type="ARBA" id="ARBA00022553"/>
    </source>
</evidence>
<dbReference type="NCBIfam" id="TIGR00229">
    <property type="entry name" value="sensory_box"/>
    <property type="match status" value="2"/>
</dbReference>
<keyword evidence="13 20" id="KW-0472">Membrane</keyword>
<dbReference type="Gene3D" id="1.10.287.130">
    <property type="match status" value="1"/>
</dbReference>
<dbReference type="InterPro" id="IPR001789">
    <property type="entry name" value="Sig_transdc_resp-reg_receiver"/>
</dbReference>
<evidence type="ECO:0000256" key="2">
    <source>
        <dbReference type="ARBA" id="ARBA00004651"/>
    </source>
</evidence>
<dbReference type="Gene3D" id="1.20.120.160">
    <property type="entry name" value="HPT domain"/>
    <property type="match status" value="1"/>
</dbReference>
<comment type="function">
    <text evidence="14">Member of the two-component regulatory system BvgS/BvgA. Phosphorylates BvgA via a four-step phosphorelay in response to environmental signals.</text>
</comment>
<feature type="domain" description="Response regulatory" evidence="22">
    <location>
        <begin position="905"/>
        <end position="1023"/>
    </location>
</feature>
<feature type="domain" description="PAC" evidence="24">
    <location>
        <begin position="327"/>
        <end position="377"/>
    </location>
</feature>
<evidence type="ECO:0000256" key="15">
    <source>
        <dbReference type="ARBA" id="ARBA00064003"/>
    </source>
</evidence>
<dbReference type="Gene3D" id="3.30.450.20">
    <property type="entry name" value="PAS domain"/>
    <property type="match status" value="2"/>
</dbReference>
<dbReference type="GO" id="GO:0000155">
    <property type="term" value="F:phosphorelay sensor kinase activity"/>
    <property type="evidence" value="ECO:0007669"/>
    <property type="project" value="InterPro"/>
</dbReference>
<evidence type="ECO:0000259" key="23">
    <source>
        <dbReference type="PROSITE" id="PS50112"/>
    </source>
</evidence>
<evidence type="ECO:0000256" key="1">
    <source>
        <dbReference type="ARBA" id="ARBA00000085"/>
    </source>
</evidence>
<dbReference type="Pfam" id="PF08448">
    <property type="entry name" value="PAS_4"/>
    <property type="match status" value="1"/>
</dbReference>
<dbReference type="SUPFAM" id="SSF55874">
    <property type="entry name" value="ATPase domain of HSP90 chaperone/DNA topoisomerase II/histidine kinase"/>
    <property type="match status" value="1"/>
</dbReference>
<dbReference type="SUPFAM" id="SSF47226">
    <property type="entry name" value="Histidine-containing phosphotransfer domain, HPT domain"/>
    <property type="match status" value="1"/>
</dbReference>
<dbReference type="EMBL" id="CP048836">
    <property type="protein sequence ID" value="QID18952.1"/>
    <property type="molecule type" value="Genomic_DNA"/>
</dbReference>
<evidence type="ECO:0000256" key="20">
    <source>
        <dbReference type="SAM" id="Phobius"/>
    </source>
</evidence>
<dbReference type="KEGG" id="azq:G3580_15785"/>
<dbReference type="PROSITE" id="PS50894">
    <property type="entry name" value="HPT"/>
    <property type="match status" value="1"/>
</dbReference>
<keyword evidence="27" id="KW-1185">Reference proteome</keyword>
<feature type="modified residue" description="Phosphohistidine" evidence="18">
    <location>
        <position position="1097"/>
    </location>
</feature>
<keyword evidence="5 19" id="KW-0597">Phosphoprotein</keyword>
<evidence type="ECO:0000256" key="8">
    <source>
        <dbReference type="ARBA" id="ARBA00022741"/>
    </source>
</evidence>
<gene>
    <name evidence="26" type="ORF">G3580_15785</name>
</gene>
<dbReference type="GO" id="GO:0005524">
    <property type="term" value="F:ATP binding"/>
    <property type="evidence" value="ECO:0007669"/>
    <property type="project" value="UniProtKB-KW"/>
</dbReference>
<dbReference type="Proteomes" id="UP000501991">
    <property type="component" value="Chromosome"/>
</dbReference>
<feature type="domain" description="Response regulatory" evidence="22">
    <location>
        <begin position="761"/>
        <end position="883"/>
    </location>
</feature>
<protein>
    <recommendedName>
        <fullName evidence="16">Sensory/regulatory protein RpfC</fullName>
        <ecNumber evidence="3">2.7.13.3</ecNumber>
    </recommendedName>
    <alternativeName>
        <fullName evidence="17">Virulence sensor protein BvgS</fullName>
    </alternativeName>
</protein>
<dbReference type="CDD" id="cd00082">
    <property type="entry name" value="HisKA"/>
    <property type="match status" value="1"/>
</dbReference>
<dbReference type="PROSITE" id="PS50112">
    <property type="entry name" value="PAS"/>
    <property type="match status" value="2"/>
</dbReference>
<dbReference type="PROSITE" id="PS50113">
    <property type="entry name" value="PAC"/>
    <property type="match status" value="2"/>
</dbReference>
<sequence length="1157" mass="125673">MRALLDRLRPRSLRHRIVAVFVVMGLVTVLVATATLHRILPERATARLEENTRALVSLVATLMADAVAANDVPTLVQKLNPFADHPGLNELVVSDRQGLGLALIRRDGTGNVQTAAPNTHPLSPPTDADNVRVDGHGLTVWAPIGQIAPLGWVRATVATAPVTDAAALALKLGALGLLLLAVASAALNQLLKAPLRDLDAATAFAGRMGEDEAGYLHLHGDATELRQLADALNWTAIHLWDERAALEESEARKRVITEAALDSIITIDPRGMVVEFNPAAERTFGYSRAEVLQAPLSEFIIPPDLRQAHEAGMQRYLETGTGPVINQLIEIRAMRKGGQEFPVEMAILPVELDGKRLLTAYLRDISERKTAAATMEAKEARIRGILDNLSELVFETDADLRWQYLNPTWVHLANLPVDAVLGRRALAWVGARERKRLREQLDMLAAGKSERLRADVRTIGVAGEPVWLELFVRPLRAADGSLTGYSGTATDVTARKQVEQTLREAKEIAEHANRAKSDFLANMSHEIRTPMNAIIGMTDLALETDLDDEQREYLSLVKGSADSLLSVLNDILDFSKIEAGKLDFEHIHFGLRDCVSLAHRTLEDQAGRHGLTLTQHVDPTVPDQLLGDPHRLRQVLLNLVSNAIKFTEQGHVSIRVALAESSATEAELQFTVADTGIGIPEDKQAMIFDAFAQADGSSTRRYGGTGLGLAICSQLVHGMHGRIWVESSPGKGSRFHFTARFDRAPAQAPAHARDTDLTSLQVLVAAGGEAVRQHLQSMLESWHMCVTLATTGASALQMLRTGLSEPGTRFDVLVADAELGDMNAFDFYRRLGESGDPLPEVRLMTAHTGQRGDAARCRALGVHVYLTRPVQPSDLLDAILQTLGAEGMGPLITRHSLREQRRRLNILLVEDNKVNQTLALRLLEKLGHVTHVANNGREAIDAWTSARFDVILMDLQMPEMGGLEATALIRERERGRGEHTPILAMTAHAMEGDRERCLAAGMDDYIAKPIQPPALAAALARLGESSLMNDADIPMPPDSPDKAPAFDIGTVLANLGDDRELLDQLAELYLQDEAQMRAQLDTAAANMDLSALHSATHAIKGAVANFSADAAIRAANLVESLCRSGNMDALGEAVARFNAALDAFSDALRTLLAEADS</sequence>
<keyword evidence="9" id="KW-0418">Kinase</keyword>
<dbReference type="CDD" id="cd00130">
    <property type="entry name" value="PAS"/>
    <property type="match status" value="2"/>
</dbReference>
<dbReference type="Pfam" id="PF02518">
    <property type="entry name" value="HATPase_c"/>
    <property type="match status" value="1"/>
</dbReference>
<keyword evidence="10" id="KW-0067">ATP-binding</keyword>
<comment type="subcellular location">
    <subcellularLocation>
        <location evidence="2">Cell membrane</location>
        <topology evidence="2">Multi-pass membrane protein</topology>
    </subcellularLocation>
</comment>
<feature type="domain" description="Histidine kinase" evidence="21">
    <location>
        <begin position="522"/>
        <end position="743"/>
    </location>
</feature>
<dbReference type="SUPFAM" id="SSF52172">
    <property type="entry name" value="CheY-like"/>
    <property type="match status" value="2"/>
</dbReference>
<feature type="modified residue" description="4-aspartylphosphate" evidence="19">
    <location>
        <position position="816"/>
    </location>
</feature>
<keyword evidence="4" id="KW-1003">Cell membrane</keyword>
<dbReference type="InterPro" id="IPR001610">
    <property type="entry name" value="PAC"/>
</dbReference>
<evidence type="ECO:0000256" key="13">
    <source>
        <dbReference type="ARBA" id="ARBA00023136"/>
    </source>
</evidence>
<keyword evidence="7 20" id="KW-0812">Transmembrane</keyword>
<dbReference type="PROSITE" id="PS50109">
    <property type="entry name" value="HIS_KIN"/>
    <property type="match status" value="1"/>
</dbReference>
<evidence type="ECO:0000256" key="16">
    <source>
        <dbReference type="ARBA" id="ARBA00068150"/>
    </source>
</evidence>
<evidence type="ECO:0000256" key="18">
    <source>
        <dbReference type="PROSITE-ProRule" id="PRU00110"/>
    </source>
</evidence>
<evidence type="ECO:0000259" key="21">
    <source>
        <dbReference type="PROSITE" id="PS50109"/>
    </source>
</evidence>
<dbReference type="SMART" id="SM00086">
    <property type="entry name" value="PAC"/>
    <property type="match status" value="2"/>
</dbReference>
<dbReference type="CDD" id="cd16922">
    <property type="entry name" value="HATPase_EvgS-ArcB-TorS-like"/>
    <property type="match status" value="1"/>
</dbReference>
<evidence type="ECO:0000313" key="27">
    <source>
        <dbReference type="Proteomes" id="UP000501991"/>
    </source>
</evidence>
<dbReference type="EC" id="2.7.13.3" evidence="3"/>
<evidence type="ECO:0000256" key="12">
    <source>
        <dbReference type="ARBA" id="ARBA00023012"/>
    </source>
</evidence>
<feature type="domain" description="HPt" evidence="25">
    <location>
        <begin position="1058"/>
        <end position="1151"/>
    </location>
</feature>
<dbReference type="PANTHER" id="PTHR45339">
    <property type="entry name" value="HYBRID SIGNAL TRANSDUCTION HISTIDINE KINASE J"/>
    <property type="match status" value="1"/>
</dbReference>
<evidence type="ECO:0000256" key="14">
    <source>
        <dbReference type="ARBA" id="ARBA00058004"/>
    </source>
</evidence>
<dbReference type="SUPFAM" id="SSF47384">
    <property type="entry name" value="Homodimeric domain of signal transducing histidine kinase"/>
    <property type="match status" value="1"/>
</dbReference>
<dbReference type="SMART" id="SM00388">
    <property type="entry name" value="HisKA"/>
    <property type="match status" value="1"/>
</dbReference>